<organism evidence="1 2">
    <name type="scientific">Papilio xuthus</name>
    <name type="common">Asian swallowtail butterfly</name>
    <dbReference type="NCBI Taxonomy" id="66420"/>
    <lineage>
        <taxon>Eukaryota</taxon>
        <taxon>Metazoa</taxon>
        <taxon>Ecdysozoa</taxon>
        <taxon>Arthropoda</taxon>
        <taxon>Hexapoda</taxon>
        <taxon>Insecta</taxon>
        <taxon>Pterygota</taxon>
        <taxon>Neoptera</taxon>
        <taxon>Endopterygota</taxon>
        <taxon>Lepidoptera</taxon>
        <taxon>Glossata</taxon>
        <taxon>Ditrysia</taxon>
        <taxon>Papilionoidea</taxon>
        <taxon>Papilionidae</taxon>
        <taxon>Papilioninae</taxon>
        <taxon>Papilio</taxon>
    </lineage>
</organism>
<protein>
    <submittedName>
        <fullName evidence="1">Uncharacterized protein</fullName>
    </submittedName>
</protein>
<name>A0A194PPT6_PAPXU</name>
<accession>A0A194PPT6</accession>
<gene>
    <name evidence="1" type="ORF">RR46_08786</name>
</gene>
<dbReference type="AlphaFoldDB" id="A0A194PPT6"/>
<evidence type="ECO:0000313" key="1">
    <source>
        <dbReference type="EMBL" id="KPI95327.1"/>
    </source>
</evidence>
<dbReference type="EMBL" id="KQ459596">
    <property type="protein sequence ID" value="KPI95327.1"/>
    <property type="molecule type" value="Genomic_DNA"/>
</dbReference>
<keyword evidence="2" id="KW-1185">Reference proteome</keyword>
<sequence length="176" mass="18593">MQSATCRVHAACNGCCTEAGAGLRQVGAKGCRERTSRPLTVSEVTDPQATLVNSPEPIQPKYRLKKITGSGALVGYKVSVDDDLMSGSLNESSARSIPVRGARCAVRGARCAVRGPRLASRSSTSIFLSRKFRSIMNGPGDGGEALSECAGLGRVVYAQVASCEWRVVSGEWRVAM</sequence>
<proteinExistence type="predicted"/>
<evidence type="ECO:0000313" key="2">
    <source>
        <dbReference type="Proteomes" id="UP000053268"/>
    </source>
</evidence>
<reference evidence="1 2" key="1">
    <citation type="journal article" date="2015" name="Nat. Commun.">
        <title>Outbred genome sequencing and CRISPR/Cas9 gene editing in butterflies.</title>
        <authorList>
            <person name="Li X."/>
            <person name="Fan D."/>
            <person name="Zhang W."/>
            <person name="Liu G."/>
            <person name="Zhang L."/>
            <person name="Zhao L."/>
            <person name="Fang X."/>
            <person name="Chen L."/>
            <person name="Dong Y."/>
            <person name="Chen Y."/>
            <person name="Ding Y."/>
            <person name="Zhao R."/>
            <person name="Feng M."/>
            <person name="Zhu Y."/>
            <person name="Feng Y."/>
            <person name="Jiang X."/>
            <person name="Zhu D."/>
            <person name="Xiang H."/>
            <person name="Feng X."/>
            <person name="Li S."/>
            <person name="Wang J."/>
            <person name="Zhang G."/>
            <person name="Kronforst M.R."/>
            <person name="Wang W."/>
        </authorList>
    </citation>
    <scope>NUCLEOTIDE SEQUENCE [LARGE SCALE GENOMIC DNA]</scope>
    <source>
        <strain evidence="1">Ya'a_city_454_Px</strain>
        <tissue evidence="1">Whole body</tissue>
    </source>
</reference>
<dbReference type="Proteomes" id="UP000053268">
    <property type="component" value="Unassembled WGS sequence"/>
</dbReference>